<evidence type="ECO:0000256" key="1">
    <source>
        <dbReference type="SAM" id="Coils"/>
    </source>
</evidence>
<dbReference type="SUPFAM" id="SSF52540">
    <property type="entry name" value="P-loop containing nucleoside triphosphate hydrolases"/>
    <property type="match status" value="1"/>
</dbReference>
<dbReference type="PANTHER" id="PTHR32114">
    <property type="entry name" value="ABC TRANSPORTER ABCH.3"/>
    <property type="match status" value="1"/>
</dbReference>
<dbReference type="Gene3D" id="3.40.50.300">
    <property type="entry name" value="P-loop containing nucleotide triphosphate hydrolases"/>
    <property type="match status" value="2"/>
</dbReference>
<protein>
    <recommendedName>
        <fullName evidence="2">Rad50/SbcC-type AAA domain-containing protein</fullName>
    </recommendedName>
</protein>
<evidence type="ECO:0000313" key="4">
    <source>
        <dbReference type="EMBL" id="EJB08256.1"/>
    </source>
</evidence>
<dbReference type="Pfam" id="PF13476">
    <property type="entry name" value="AAA_23"/>
    <property type="match status" value="1"/>
</dbReference>
<dbReference type="GO" id="GO:0016887">
    <property type="term" value="F:ATP hydrolysis activity"/>
    <property type="evidence" value="ECO:0007669"/>
    <property type="project" value="InterPro"/>
</dbReference>
<sequence>MNPRLKSLSVQNFRSMRGSVVIPLDAQVVLVHGTNGMGKTSVMSAIELGLTGSIAHLEDQSKYHNFLTHIDTAGGSIQLAVEGMNYRSTGTGQVTYAPGAFHATPALNEADAGFFAERCYLPQAVLGRLLDIYDQKKTTNSRLTEFVKELLRLDALDALVDGLDHAFNVTRIRKLVPVYKQLEEALDLLDKQLERERSSVETARQATTQRISRLNELLAVLDPTAVPVGAGFDVAALRARTGDRDRDQAEVASVTQQGTEVSSLLSRLEQTPAESPDAELAALERDAATIGSEYETWLNGPGAQITQTLGVLREFHSELSPLDGASVEDQVGDALRWCVIEVDHCQRFLDRHGTASQQLTAARTTIQRATTRIGEINQALEAGAKDARTLAAALAGIAPHVEGDMCPVCNRDYAELDNGSLTAHIAATIANLTSEAGRLQALSTERASESERLTTARRDEATAERLVLEPEALVDLRRRQSAIASISSKLEPLQGDAADGQSLFMRLDGARRSLAATRRAGLQSASLLPEINDAVERATGQPTTNFSSLREALEAATGALSGRLRAVRATLSSRVSVETELDQYAREVQLLSDSVVRVTELERRVATMKGAFSSIGEVRERAKTIATAATHVRSRIVRDVFSGSLNKVWRDLFVRLAPNEQFVPQFRLPDQGDGKVEAVLETFHRSGQSSGPPGAMLSQGNLNTSALTLFLALNLSVPSQLPWLVLDDPVQSMDDVHIAQFAALLRTFSKGLGKQVVLAVHERALFEYLTLELSPAFAGDSLITVEISRNFAGDAVADPHFYAFEDDKAVAA</sequence>
<dbReference type="EMBL" id="JH719381">
    <property type="protein sequence ID" value="EJB02269.1"/>
    <property type="molecule type" value="Genomic_DNA"/>
</dbReference>
<dbReference type="Proteomes" id="UP000005092">
    <property type="component" value="Unassembled WGS sequence"/>
</dbReference>
<dbReference type="EMBL" id="JH719381">
    <property type="protein sequence ID" value="EJB08256.1"/>
    <property type="molecule type" value="Genomic_DNA"/>
</dbReference>
<dbReference type="RefSeq" id="WP_003585893.1">
    <property type="nucleotide sequence ID" value="NZ_JH719381.1"/>
</dbReference>
<dbReference type="PANTHER" id="PTHR32114:SF2">
    <property type="entry name" value="ABC TRANSPORTER ABCH.3"/>
    <property type="match status" value="1"/>
</dbReference>
<feature type="domain" description="Rad50/SbcC-type AAA" evidence="2">
    <location>
        <begin position="7"/>
        <end position="203"/>
    </location>
</feature>
<reference evidence="4" key="1">
    <citation type="submission" date="2012-02" db="EMBL/GenBank/DDBJ databases">
        <title>Improved High-Quality Draft Sequence of Rhizobium leguminosarum bv. trifolii WSM597.</title>
        <authorList>
            <consortium name="US DOE Joint Genome Institute"/>
            <person name="Lucas S."/>
            <person name="Han J."/>
            <person name="Lapidus A."/>
            <person name="Cheng J.-F."/>
            <person name="Goodwin L."/>
            <person name="Pitluck S."/>
            <person name="Peters L."/>
            <person name="Ovchinnikova G."/>
            <person name="Held B."/>
            <person name="Detter J.C."/>
            <person name="Han C."/>
            <person name="Tapia R."/>
            <person name="Land M."/>
            <person name="Hauser L."/>
            <person name="Kyrpides N."/>
            <person name="Ivanova N."/>
            <person name="Pagani I."/>
            <person name="Brau L."/>
            <person name="Yates R."/>
            <person name="O'Hara G."/>
            <person name="Rui T."/>
            <person name="Howieson J."/>
            <person name="Reeve W."/>
            <person name="Woyke T."/>
        </authorList>
    </citation>
    <scope>NUCLEOTIDE SEQUENCE [LARGE SCALE GENOMIC DNA]</scope>
    <source>
        <strain evidence="4">WSM597</strain>
    </source>
</reference>
<dbReference type="HOGENOM" id="CLU_348739_0_0_5"/>
<proteinExistence type="predicted"/>
<evidence type="ECO:0000313" key="3">
    <source>
        <dbReference type="EMBL" id="EJB02269.1"/>
    </source>
</evidence>
<accession>I9XGI1</accession>
<keyword evidence="1" id="KW-0175">Coiled coil</keyword>
<dbReference type="GO" id="GO:0006302">
    <property type="term" value="P:double-strand break repair"/>
    <property type="evidence" value="ECO:0007669"/>
    <property type="project" value="InterPro"/>
</dbReference>
<organism evidence="4">
    <name type="scientific">Rhizobium leguminosarum bv. trifolii WSM597</name>
    <dbReference type="NCBI Taxonomy" id="754764"/>
    <lineage>
        <taxon>Bacteria</taxon>
        <taxon>Pseudomonadati</taxon>
        <taxon>Pseudomonadota</taxon>
        <taxon>Alphaproteobacteria</taxon>
        <taxon>Hyphomicrobiales</taxon>
        <taxon>Rhizobiaceae</taxon>
        <taxon>Rhizobium/Agrobacterium group</taxon>
        <taxon>Rhizobium</taxon>
    </lineage>
</organism>
<name>I9XGI1_RHILT</name>
<dbReference type="InterPro" id="IPR038729">
    <property type="entry name" value="Rad50/SbcC_AAA"/>
</dbReference>
<gene>
    <name evidence="3" type="ORF">Rleg9DRAFT_1057</name>
    <name evidence="4" type="ORF">Rleg9DRAFT_7297</name>
</gene>
<dbReference type="InterPro" id="IPR027417">
    <property type="entry name" value="P-loop_NTPase"/>
</dbReference>
<dbReference type="AlphaFoldDB" id="I9XGI1"/>
<feature type="coiled-coil region" evidence="1">
    <location>
        <begin position="179"/>
        <end position="206"/>
    </location>
</feature>
<dbReference type="OrthoDB" id="9795626at2"/>
<evidence type="ECO:0000259" key="2">
    <source>
        <dbReference type="Pfam" id="PF13476"/>
    </source>
</evidence>